<feature type="domain" description="Zinc knuckle CX2CX4HX4C" evidence="1">
    <location>
        <begin position="66"/>
        <end position="107"/>
    </location>
</feature>
<gene>
    <name evidence="2" type="ORF">Sango_1042300</name>
</gene>
<name>A0AAE1X0U0_9LAMI</name>
<dbReference type="EMBL" id="JACGWL010000005">
    <property type="protein sequence ID" value="KAK4403016.1"/>
    <property type="molecule type" value="Genomic_DNA"/>
</dbReference>
<reference evidence="2" key="1">
    <citation type="submission" date="2020-06" db="EMBL/GenBank/DDBJ databases">
        <authorList>
            <person name="Li T."/>
            <person name="Hu X."/>
            <person name="Zhang T."/>
            <person name="Song X."/>
            <person name="Zhang H."/>
            <person name="Dai N."/>
            <person name="Sheng W."/>
            <person name="Hou X."/>
            <person name="Wei L."/>
        </authorList>
    </citation>
    <scope>NUCLEOTIDE SEQUENCE</scope>
    <source>
        <strain evidence="2">K16</strain>
        <tissue evidence="2">Leaf</tissue>
    </source>
</reference>
<proteinExistence type="predicted"/>
<comment type="caution">
    <text evidence="2">The sequence shown here is derived from an EMBL/GenBank/DDBJ whole genome shotgun (WGS) entry which is preliminary data.</text>
</comment>
<accession>A0AAE1X0U0</accession>
<evidence type="ECO:0000313" key="3">
    <source>
        <dbReference type="Proteomes" id="UP001289374"/>
    </source>
</evidence>
<protein>
    <recommendedName>
        <fullName evidence="1">Zinc knuckle CX2CX4HX4C domain-containing protein</fullName>
    </recommendedName>
</protein>
<dbReference type="Proteomes" id="UP001289374">
    <property type="component" value="Unassembled WGS sequence"/>
</dbReference>
<sequence length="110" mass="12300">MEATNGSNLVDLNCCDFQIHMHELSLQKMTKDVASFIGNKLARYKEVDLDSKGKVWGSSICIRVAINITKPFKCALKIPTMIGDNDLVTFTYGKLPNFRYLCGCLGHLAR</sequence>
<reference evidence="2" key="2">
    <citation type="journal article" date="2024" name="Plant">
        <title>Genomic evolution and insights into agronomic trait innovations of Sesamum species.</title>
        <authorList>
            <person name="Miao H."/>
            <person name="Wang L."/>
            <person name="Qu L."/>
            <person name="Liu H."/>
            <person name="Sun Y."/>
            <person name="Le M."/>
            <person name="Wang Q."/>
            <person name="Wei S."/>
            <person name="Zheng Y."/>
            <person name="Lin W."/>
            <person name="Duan Y."/>
            <person name="Cao H."/>
            <person name="Xiong S."/>
            <person name="Wang X."/>
            <person name="Wei L."/>
            <person name="Li C."/>
            <person name="Ma Q."/>
            <person name="Ju M."/>
            <person name="Zhao R."/>
            <person name="Li G."/>
            <person name="Mu C."/>
            <person name="Tian Q."/>
            <person name="Mei H."/>
            <person name="Zhang T."/>
            <person name="Gao T."/>
            <person name="Zhang H."/>
        </authorList>
    </citation>
    <scope>NUCLEOTIDE SEQUENCE</scope>
    <source>
        <strain evidence="2">K16</strain>
    </source>
</reference>
<organism evidence="2 3">
    <name type="scientific">Sesamum angolense</name>
    <dbReference type="NCBI Taxonomy" id="2727404"/>
    <lineage>
        <taxon>Eukaryota</taxon>
        <taxon>Viridiplantae</taxon>
        <taxon>Streptophyta</taxon>
        <taxon>Embryophyta</taxon>
        <taxon>Tracheophyta</taxon>
        <taxon>Spermatophyta</taxon>
        <taxon>Magnoliopsida</taxon>
        <taxon>eudicotyledons</taxon>
        <taxon>Gunneridae</taxon>
        <taxon>Pentapetalae</taxon>
        <taxon>asterids</taxon>
        <taxon>lamiids</taxon>
        <taxon>Lamiales</taxon>
        <taxon>Pedaliaceae</taxon>
        <taxon>Sesamum</taxon>
    </lineage>
</organism>
<dbReference type="InterPro" id="IPR025836">
    <property type="entry name" value="Zn_knuckle_CX2CX4HX4C"/>
</dbReference>
<evidence type="ECO:0000259" key="1">
    <source>
        <dbReference type="Pfam" id="PF14392"/>
    </source>
</evidence>
<evidence type="ECO:0000313" key="2">
    <source>
        <dbReference type="EMBL" id="KAK4403016.1"/>
    </source>
</evidence>
<dbReference type="AlphaFoldDB" id="A0AAE1X0U0"/>
<dbReference type="Pfam" id="PF14392">
    <property type="entry name" value="zf-CCHC_4"/>
    <property type="match status" value="1"/>
</dbReference>
<keyword evidence="3" id="KW-1185">Reference proteome</keyword>